<dbReference type="Proteomes" id="UP000177791">
    <property type="component" value="Unassembled WGS sequence"/>
</dbReference>
<dbReference type="InterPro" id="IPR006860">
    <property type="entry name" value="FecR"/>
</dbReference>
<accession>A0A1G1T9I8</accession>
<keyword evidence="1" id="KW-0472">Membrane</keyword>
<comment type="caution">
    <text evidence="4">The sequence shown here is derived from an EMBL/GenBank/DDBJ whole genome shotgun (WGS) entry which is preliminary data.</text>
</comment>
<evidence type="ECO:0000313" key="5">
    <source>
        <dbReference type="Proteomes" id="UP000177791"/>
    </source>
</evidence>
<evidence type="ECO:0000313" key="4">
    <source>
        <dbReference type="EMBL" id="OGX87533.1"/>
    </source>
</evidence>
<dbReference type="GO" id="GO:0016989">
    <property type="term" value="F:sigma factor antagonist activity"/>
    <property type="evidence" value="ECO:0007669"/>
    <property type="project" value="TreeGrafter"/>
</dbReference>
<feature type="transmembrane region" description="Helical" evidence="1">
    <location>
        <begin position="78"/>
        <end position="97"/>
    </location>
</feature>
<dbReference type="PANTHER" id="PTHR30273:SF2">
    <property type="entry name" value="PROTEIN FECR"/>
    <property type="match status" value="1"/>
</dbReference>
<dbReference type="Pfam" id="PF16344">
    <property type="entry name" value="FecR_C"/>
    <property type="match status" value="1"/>
</dbReference>
<dbReference type="EMBL" id="MDZC01000036">
    <property type="protein sequence ID" value="OGX87533.1"/>
    <property type="molecule type" value="Genomic_DNA"/>
</dbReference>
<keyword evidence="1" id="KW-0812">Transmembrane</keyword>
<feature type="domain" description="Protein FecR C-terminal" evidence="3">
    <location>
        <begin position="265"/>
        <end position="329"/>
    </location>
</feature>
<dbReference type="InterPro" id="IPR012373">
    <property type="entry name" value="Ferrdict_sens_TM"/>
</dbReference>
<dbReference type="Gene3D" id="3.55.50.30">
    <property type="match status" value="1"/>
</dbReference>
<dbReference type="PIRSF" id="PIRSF018266">
    <property type="entry name" value="FecR"/>
    <property type="match status" value="1"/>
</dbReference>
<gene>
    <name evidence="4" type="ORF">BEN48_11105</name>
</gene>
<reference evidence="4 5" key="1">
    <citation type="submission" date="2016-08" db="EMBL/GenBank/DDBJ databases">
        <title>Hymenobacter coccineus sp. nov., Hymenobacter lapidarius sp. nov. and Hymenobacter glacialis sp. nov., isolated from Antarctic soil.</title>
        <authorList>
            <person name="Sedlacek I."/>
            <person name="Kralova S."/>
            <person name="Kyrova K."/>
            <person name="Maslanova I."/>
            <person name="Stankova E."/>
            <person name="Vrbovska V."/>
            <person name="Nemec M."/>
            <person name="Bartak M."/>
            <person name="Svec P."/>
            <person name="Busse H.-J."/>
            <person name="Pantucek R."/>
        </authorList>
    </citation>
    <scope>NUCLEOTIDE SEQUENCE [LARGE SCALE GENOMIC DNA]</scope>
    <source>
        <strain evidence="4 5">CCM 8648</strain>
    </source>
</reference>
<proteinExistence type="predicted"/>
<evidence type="ECO:0000256" key="1">
    <source>
        <dbReference type="SAM" id="Phobius"/>
    </source>
</evidence>
<dbReference type="Gene3D" id="2.60.120.1440">
    <property type="match status" value="1"/>
</dbReference>
<dbReference type="AlphaFoldDB" id="A0A1G1T9I8"/>
<name>A0A1G1T9I8_9BACT</name>
<sequence length="340" mass="36423">MLGRYQRGECTAEEQRRIRAWYDGLGAEQQLDLDAEERAALLATVWQRIATQTTGRLPTVASAVPAASRTNRTWPSSLAWAAAAVLVLGTGLTGVYLSRNAVSTPEGEPARSTAAAWVVHTNPTARPVAVALLDGTLVTLAPASSLKYPRRFQGPQRTVYLTGEGFFDVFHDAAHPFLVYTDQVVTTVLGTSFTVRAHAGQPSVVVRVNTGRVRVAPRSRAAGTPANAPASVVVVPNQQAVYSAARQQLRRELVAAPVLLAPQPFVFDNRPVAEVLAALEKAYGVSIAYDAAAVRNCTLNLSLGSEPLFKKLDIICEALGATYGKADGRILFHSRPCLPE</sequence>
<organism evidence="4 5">
    <name type="scientific">Hymenobacter glacialis</name>
    <dbReference type="NCBI Taxonomy" id="1908236"/>
    <lineage>
        <taxon>Bacteria</taxon>
        <taxon>Pseudomonadati</taxon>
        <taxon>Bacteroidota</taxon>
        <taxon>Cytophagia</taxon>
        <taxon>Cytophagales</taxon>
        <taxon>Hymenobacteraceae</taxon>
        <taxon>Hymenobacter</taxon>
    </lineage>
</organism>
<dbReference type="Pfam" id="PF04773">
    <property type="entry name" value="FecR"/>
    <property type="match status" value="1"/>
</dbReference>
<dbReference type="STRING" id="1908236.BEN48_11105"/>
<feature type="domain" description="FecR protein" evidence="2">
    <location>
        <begin position="128"/>
        <end position="213"/>
    </location>
</feature>
<evidence type="ECO:0000259" key="2">
    <source>
        <dbReference type="Pfam" id="PF04773"/>
    </source>
</evidence>
<dbReference type="PANTHER" id="PTHR30273">
    <property type="entry name" value="PERIPLASMIC SIGNAL SENSOR AND SIGMA FACTOR ACTIVATOR FECR-RELATED"/>
    <property type="match status" value="1"/>
</dbReference>
<protein>
    <recommendedName>
        <fullName evidence="6">FecR protein domain-containing protein</fullName>
    </recommendedName>
</protein>
<keyword evidence="1" id="KW-1133">Transmembrane helix</keyword>
<dbReference type="InterPro" id="IPR032508">
    <property type="entry name" value="FecR_C"/>
</dbReference>
<keyword evidence="5" id="KW-1185">Reference proteome</keyword>
<evidence type="ECO:0008006" key="6">
    <source>
        <dbReference type="Google" id="ProtNLM"/>
    </source>
</evidence>
<evidence type="ECO:0000259" key="3">
    <source>
        <dbReference type="Pfam" id="PF16344"/>
    </source>
</evidence>